<evidence type="ECO:0000313" key="3">
    <source>
        <dbReference type="EMBL" id="KAF4595908.1"/>
    </source>
</evidence>
<dbReference type="Pfam" id="PF07713">
    <property type="entry name" value="DUF1604"/>
    <property type="match status" value="1"/>
</dbReference>
<dbReference type="InterPro" id="IPR000467">
    <property type="entry name" value="G_patch_dom"/>
</dbReference>
<feature type="compositionally biased region" description="Basic and acidic residues" evidence="1">
    <location>
        <begin position="604"/>
        <end position="614"/>
    </location>
</feature>
<gene>
    <name evidence="3" type="ORF">GQ602_001521</name>
</gene>
<feature type="domain" description="G-patch" evidence="2">
    <location>
        <begin position="147"/>
        <end position="216"/>
    </location>
</feature>
<sequence length="685" mass="73666">MSQKRPRAAFEAEDHAPYVVYGTPLPDDTESRDDGSFVPVWKQEVRDDKGRKRLHGAFTGGWSAGYFNTVGSKEGWTPSTFVSSRSNRRKDGPASANQRAEDYMDDEDLADAAEAQKLHTSQTFAGLGSSEQQPPPQAVLGLFRAEGNTMGLQLLRRMGWKDGQGIGPKIRRSARLGLDGGAAPSDGETFLFAPEDTPMIQIERKSDRRGLGHRAEGGLQALGRQRGPDDDDSDDGVAGKETDGNRGRSKISGFTRGKTKPTRGAFGVGVLNDSGSEEDPYEMGPKIKYNRSIGGSKKKKGKKTVSSTANPAVANAPKFIPKFARASGGPRRCHDGRLPLAGFDFGKMTEDFGAALAQYAPPPVPAGWRSAKSATTTSADGAQYVSTADAAKTSKLNPTSRAALLGEAPLPGKSVFDYLSESARDKLVAASGRSDLPRAGGEAPVQEVMAGEERQRWLWDQVPKLDRETATAALARASGGPYAEDEGKRMRYRRYLEHQLNARLPLPSKLDSMDEQGYLREMGEFKNCARIFKPMTGFMASRFTTSKGPSAKESEAKAAESKPADAAEEAARMGMFGRLTRTEEDFYPTRLLCKRFNVKAPPHARPDNEPEEATKTGAKSATAGWEASMADARPASTPVAPGMGGTGPSREPEAVEIDADTNETLEKGTANADVLRAIFGDGDSD</sequence>
<comment type="caution">
    <text evidence="3">The sequence shown here is derived from an EMBL/GenBank/DDBJ whole genome shotgun (WGS) entry which is preliminary data.</text>
</comment>
<dbReference type="GO" id="GO:0005634">
    <property type="term" value="C:nucleus"/>
    <property type="evidence" value="ECO:0007669"/>
    <property type="project" value="TreeGrafter"/>
</dbReference>
<feature type="region of interest" description="Disordered" evidence="1">
    <location>
        <begin position="600"/>
        <end position="655"/>
    </location>
</feature>
<keyword evidence="4" id="KW-1185">Reference proteome</keyword>
<dbReference type="GO" id="GO:0006397">
    <property type="term" value="P:mRNA processing"/>
    <property type="evidence" value="ECO:0007669"/>
    <property type="project" value="InterPro"/>
</dbReference>
<accession>A0A8H4QE78</accession>
<dbReference type="PANTHER" id="PTHR13384:SF19">
    <property type="entry name" value="G PATCH DOMAIN-CONTAINING PROTEIN 1"/>
    <property type="match status" value="1"/>
</dbReference>
<feature type="compositionally biased region" description="Basic and acidic residues" evidence="1">
    <location>
        <begin position="237"/>
        <end position="246"/>
    </location>
</feature>
<organism evidence="3 4">
    <name type="scientific">Ophiocordyceps camponoti-floridani</name>
    <dbReference type="NCBI Taxonomy" id="2030778"/>
    <lineage>
        <taxon>Eukaryota</taxon>
        <taxon>Fungi</taxon>
        <taxon>Dikarya</taxon>
        <taxon>Ascomycota</taxon>
        <taxon>Pezizomycotina</taxon>
        <taxon>Sordariomycetes</taxon>
        <taxon>Hypocreomycetidae</taxon>
        <taxon>Hypocreales</taxon>
        <taxon>Ophiocordycipitaceae</taxon>
        <taxon>Ophiocordyceps</taxon>
    </lineage>
</organism>
<feature type="compositionally biased region" description="Low complexity" evidence="1">
    <location>
        <begin position="615"/>
        <end position="624"/>
    </location>
</feature>
<feature type="region of interest" description="Disordered" evidence="1">
    <location>
        <begin position="78"/>
        <end position="100"/>
    </location>
</feature>
<evidence type="ECO:0000313" key="4">
    <source>
        <dbReference type="Proteomes" id="UP000562929"/>
    </source>
</evidence>
<dbReference type="OrthoDB" id="9451547at2759"/>
<dbReference type="PROSITE" id="PS50174">
    <property type="entry name" value="G_PATCH"/>
    <property type="match status" value="1"/>
</dbReference>
<dbReference type="EMBL" id="JAACLJ010000001">
    <property type="protein sequence ID" value="KAF4595908.1"/>
    <property type="molecule type" value="Genomic_DNA"/>
</dbReference>
<dbReference type="Proteomes" id="UP000562929">
    <property type="component" value="Unassembled WGS sequence"/>
</dbReference>
<dbReference type="AlphaFoldDB" id="A0A8H4QE78"/>
<dbReference type="InterPro" id="IPR011666">
    <property type="entry name" value="DUF1604"/>
</dbReference>
<evidence type="ECO:0000256" key="1">
    <source>
        <dbReference type="SAM" id="MobiDB-lite"/>
    </source>
</evidence>
<feature type="region of interest" description="Disordered" evidence="1">
    <location>
        <begin position="543"/>
        <end position="569"/>
    </location>
</feature>
<evidence type="ECO:0000259" key="2">
    <source>
        <dbReference type="PROSITE" id="PS50174"/>
    </source>
</evidence>
<dbReference type="Pfam" id="PF26093">
    <property type="entry name" value="HTH_TGH"/>
    <property type="match status" value="1"/>
</dbReference>
<feature type="region of interest" description="Disordered" evidence="1">
    <location>
        <begin position="218"/>
        <end position="309"/>
    </location>
</feature>
<dbReference type="GO" id="GO:0003723">
    <property type="term" value="F:RNA binding"/>
    <property type="evidence" value="ECO:0007669"/>
    <property type="project" value="TreeGrafter"/>
</dbReference>
<dbReference type="Pfam" id="PF01585">
    <property type="entry name" value="G-patch"/>
    <property type="match status" value="1"/>
</dbReference>
<name>A0A8H4QE78_9HYPO</name>
<dbReference type="PANTHER" id="PTHR13384">
    <property type="entry name" value="G PATCH DOMAIN-CONTAINING PROTEIN 1"/>
    <property type="match status" value="1"/>
</dbReference>
<protein>
    <recommendedName>
        <fullName evidence="2">G-patch domain-containing protein</fullName>
    </recommendedName>
</protein>
<proteinExistence type="predicted"/>
<feature type="compositionally biased region" description="Basic and acidic residues" evidence="1">
    <location>
        <begin position="550"/>
        <end position="569"/>
    </location>
</feature>
<reference evidence="3 4" key="1">
    <citation type="journal article" date="2020" name="G3 (Bethesda)">
        <title>Genetic Underpinnings of Host Manipulation by Ophiocordyceps as Revealed by Comparative Transcriptomics.</title>
        <authorList>
            <person name="Will I."/>
            <person name="Das B."/>
            <person name="Trinh T."/>
            <person name="Brachmann A."/>
            <person name="Ohm R.A."/>
            <person name="de Bekker C."/>
        </authorList>
    </citation>
    <scope>NUCLEOTIDE SEQUENCE [LARGE SCALE GENOMIC DNA]</scope>
    <source>
        <strain evidence="3 4">EC05</strain>
    </source>
</reference>